<proteinExistence type="predicted"/>
<gene>
    <name evidence="1" type="ORF">SDC9_185108</name>
</gene>
<name>A0A645HEX0_9ZZZZ</name>
<dbReference type="EMBL" id="VSSQ01092323">
    <property type="protein sequence ID" value="MPN37588.1"/>
    <property type="molecule type" value="Genomic_DNA"/>
</dbReference>
<sequence length="113" mass="13198">MQLLGVDIKRGEYTRSETVKNRTKWTRMADTERSTRIVNLINRGQHRQERDSRGENARKSKDLMNRFSILNEIYEFNADFAILRTSFNRALKSGKLSDAEKILTVIEGKFNTT</sequence>
<protein>
    <submittedName>
        <fullName evidence="1">Uncharacterized protein</fullName>
    </submittedName>
</protein>
<evidence type="ECO:0000313" key="1">
    <source>
        <dbReference type="EMBL" id="MPN37588.1"/>
    </source>
</evidence>
<reference evidence="1" key="1">
    <citation type="submission" date="2019-08" db="EMBL/GenBank/DDBJ databases">
        <authorList>
            <person name="Kucharzyk K."/>
            <person name="Murdoch R.W."/>
            <person name="Higgins S."/>
            <person name="Loffler F."/>
        </authorList>
    </citation>
    <scope>NUCLEOTIDE SEQUENCE</scope>
</reference>
<dbReference type="AlphaFoldDB" id="A0A645HEX0"/>
<organism evidence="1">
    <name type="scientific">bioreactor metagenome</name>
    <dbReference type="NCBI Taxonomy" id="1076179"/>
    <lineage>
        <taxon>unclassified sequences</taxon>
        <taxon>metagenomes</taxon>
        <taxon>ecological metagenomes</taxon>
    </lineage>
</organism>
<accession>A0A645HEX0</accession>
<comment type="caution">
    <text evidence="1">The sequence shown here is derived from an EMBL/GenBank/DDBJ whole genome shotgun (WGS) entry which is preliminary data.</text>
</comment>